<gene>
    <name evidence="2" type="ORF">M23134_08442</name>
</gene>
<organism evidence="2 3">
    <name type="scientific">Microscilla marina ATCC 23134</name>
    <dbReference type="NCBI Taxonomy" id="313606"/>
    <lineage>
        <taxon>Bacteria</taxon>
        <taxon>Pseudomonadati</taxon>
        <taxon>Bacteroidota</taxon>
        <taxon>Cytophagia</taxon>
        <taxon>Cytophagales</taxon>
        <taxon>Microscillaceae</taxon>
        <taxon>Microscilla</taxon>
    </lineage>
</organism>
<dbReference type="InterPro" id="IPR012467">
    <property type="entry name" value="DUF1684"/>
</dbReference>
<dbReference type="Proteomes" id="UP000004095">
    <property type="component" value="Unassembled WGS sequence"/>
</dbReference>
<proteinExistence type="predicted"/>
<dbReference type="eggNOG" id="COG3358">
    <property type="taxonomic scope" value="Bacteria"/>
</dbReference>
<dbReference type="PANTHER" id="PTHR41913">
    <property type="entry name" value="DUF1684 DOMAIN-CONTAINING PROTEIN"/>
    <property type="match status" value="1"/>
</dbReference>
<feature type="signal peptide" evidence="1">
    <location>
        <begin position="1"/>
        <end position="21"/>
    </location>
</feature>
<dbReference type="EMBL" id="AAWS01000026">
    <property type="protein sequence ID" value="EAY27168.1"/>
    <property type="molecule type" value="Genomic_DNA"/>
</dbReference>
<accession>A1ZR79</accession>
<evidence type="ECO:0008006" key="4">
    <source>
        <dbReference type="Google" id="ProtNLM"/>
    </source>
</evidence>
<sequence length="208" mass="24716">MKRKLLFVFTLLLSFQVYSQAQGDFNPKKYKKTIKCERKTKDKEMKKGEQLSKVDRRKFKRLKYYKVDITYRVLAKMKLTPNTDFFDMVTSSGQKQKYRQYGILHFELQGKKLTLPVYQSRRLMRLPQYKTHLFMPFTDLTNGKYIYDAGRYLDLRIPPQNTSGFIIDFNKAYNPYCAYNPSYSCPIPPPANHLNMAIKAGEKKFKKH</sequence>
<evidence type="ECO:0000313" key="3">
    <source>
        <dbReference type="Proteomes" id="UP000004095"/>
    </source>
</evidence>
<keyword evidence="1" id="KW-0732">Signal</keyword>
<feature type="chain" id="PRO_5002642372" description="DUF1684 domain-containing protein" evidence="1">
    <location>
        <begin position="22"/>
        <end position="208"/>
    </location>
</feature>
<dbReference type="RefSeq" id="WP_004156258.1">
    <property type="nucleotide sequence ID" value="NZ_AAWS01000026.1"/>
</dbReference>
<evidence type="ECO:0000313" key="2">
    <source>
        <dbReference type="EMBL" id="EAY27168.1"/>
    </source>
</evidence>
<evidence type="ECO:0000256" key="1">
    <source>
        <dbReference type="SAM" id="SignalP"/>
    </source>
</evidence>
<dbReference type="OrthoDB" id="5493262at2"/>
<dbReference type="Pfam" id="PF07920">
    <property type="entry name" value="DUF1684"/>
    <property type="match status" value="1"/>
</dbReference>
<dbReference type="PANTHER" id="PTHR41913:SF1">
    <property type="entry name" value="DUF1684 DOMAIN-CONTAINING PROTEIN"/>
    <property type="match status" value="1"/>
</dbReference>
<reference evidence="2 3" key="1">
    <citation type="submission" date="2007-01" db="EMBL/GenBank/DDBJ databases">
        <authorList>
            <person name="Haygood M."/>
            <person name="Podell S."/>
            <person name="Anderson C."/>
            <person name="Hopkinson B."/>
            <person name="Roe K."/>
            <person name="Barbeau K."/>
            <person name="Gaasterland T."/>
            <person name="Ferriera S."/>
            <person name="Johnson J."/>
            <person name="Kravitz S."/>
            <person name="Beeson K."/>
            <person name="Sutton G."/>
            <person name="Rogers Y.-H."/>
            <person name="Friedman R."/>
            <person name="Frazier M."/>
            <person name="Venter J.C."/>
        </authorList>
    </citation>
    <scope>NUCLEOTIDE SEQUENCE [LARGE SCALE GENOMIC DNA]</scope>
    <source>
        <strain evidence="2 3">ATCC 23134</strain>
    </source>
</reference>
<protein>
    <recommendedName>
        <fullName evidence="4">DUF1684 domain-containing protein</fullName>
    </recommendedName>
</protein>
<comment type="caution">
    <text evidence="2">The sequence shown here is derived from an EMBL/GenBank/DDBJ whole genome shotgun (WGS) entry which is preliminary data.</text>
</comment>
<name>A1ZR79_MICM2</name>
<dbReference type="AlphaFoldDB" id="A1ZR79"/>
<keyword evidence="3" id="KW-1185">Reference proteome</keyword>